<keyword evidence="3" id="KW-1185">Reference proteome</keyword>
<evidence type="ECO:0000313" key="2">
    <source>
        <dbReference type="EMBL" id="MEA9356669.1"/>
    </source>
</evidence>
<evidence type="ECO:0000256" key="1">
    <source>
        <dbReference type="SAM" id="SignalP"/>
    </source>
</evidence>
<feature type="signal peptide" evidence="1">
    <location>
        <begin position="1"/>
        <end position="18"/>
    </location>
</feature>
<keyword evidence="1" id="KW-0732">Signal</keyword>
<proteinExistence type="predicted"/>
<reference evidence="2 3" key="1">
    <citation type="submission" date="2023-11" db="EMBL/GenBank/DDBJ databases">
        <title>A Novel Polar Bacteriovorax (B. antarcticus) Isolated from the Biocrust in Antarctica.</title>
        <authorList>
            <person name="Mun W."/>
            <person name="Choi S.Y."/>
            <person name="Mitchell R.J."/>
        </authorList>
    </citation>
    <scope>NUCLEOTIDE SEQUENCE [LARGE SCALE GENOMIC DNA]</scope>
    <source>
        <strain evidence="2 3">PP10</strain>
    </source>
</reference>
<evidence type="ECO:0008006" key="4">
    <source>
        <dbReference type="Google" id="ProtNLM"/>
    </source>
</evidence>
<comment type="caution">
    <text evidence="2">The sequence shown here is derived from an EMBL/GenBank/DDBJ whole genome shotgun (WGS) entry which is preliminary data.</text>
</comment>
<dbReference type="Proteomes" id="UP001302274">
    <property type="component" value="Unassembled WGS sequence"/>
</dbReference>
<sequence>MKLFIASALLLASVSAFAAPKTYQVTGPVLEVNDSSFVVQKGKEKWEIQKDAGTKVTGELKVGSKVTVSYLMVAKDVEAKEDKKAAKK</sequence>
<feature type="chain" id="PRO_5045333243" description="DUF5666 domain-containing protein" evidence="1">
    <location>
        <begin position="19"/>
        <end position="88"/>
    </location>
</feature>
<organism evidence="2 3">
    <name type="scientific">Bacteriovorax antarcticus</name>
    <dbReference type="NCBI Taxonomy" id="3088717"/>
    <lineage>
        <taxon>Bacteria</taxon>
        <taxon>Pseudomonadati</taxon>
        <taxon>Bdellovibrionota</taxon>
        <taxon>Bacteriovoracia</taxon>
        <taxon>Bacteriovoracales</taxon>
        <taxon>Bacteriovoracaceae</taxon>
        <taxon>Bacteriovorax</taxon>
    </lineage>
</organism>
<dbReference type="RefSeq" id="WP_323576497.1">
    <property type="nucleotide sequence ID" value="NZ_JAYGJQ010000002.1"/>
</dbReference>
<accession>A0ABU5VWE3</accession>
<dbReference type="EMBL" id="JAYGJQ010000002">
    <property type="protein sequence ID" value="MEA9356669.1"/>
    <property type="molecule type" value="Genomic_DNA"/>
</dbReference>
<name>A0ABU5VWE3_9BACT</name>
<protein>
    <recommendedName>
        <fullName evidence="4">DUF5666 domain-containing protein</fullName>
    </recommendedName>
</protein>
<gene>
    <name evidence="2" type="ORF">SHI21_10655</name>
</gene>
<evidence type="ECO:0000313" key="3">
    <source>
        <dbReference type="Proteomes" id="UP001302274"/>
    </source>
</evidence>